<sequence length="100" mass="11165">MNFGFNIQKNSFCLLAHPWLYRDGSWFRPVKTLNGPLINRHGMGFHIVRLAPPTSLPMLSPNHLENVGNVAVRVHGFEPPCLTVPPSAVQWPGLLHAIYG</sequence>
<keyword evidence="2" id="KW-1185">Reference proteome</keyword>
<proteinExistence type="predicted"/>
<protein>
    <submittedName>
        <fullName evidence="1">Uncharacterized protein</fullName>
    </submittedName>
</protein>
<name>A0A1W0WEJ1_HYPEX</name>
<comment type="caution">
    <text evidence="1">The sequence shown here is derived from an EMBL/GenBank/DDBJ whole genome shotgun (WGS) entry which is preliminary data.</text>
</comment>
<evidence type="ECO:0000313" key="1">
    <source>
        <dbReference type="EMBL" id="OQV13609.1"/>
    </source>
</evidence>
<evidence type="ECO:0000313" key="2">
    <source>
        <dbReference type="Proteomes" id="UP000192578"/>
    </source>
</evidence>
<dbReference type="AlphaFoldDB" id="A0A1W0WEJ1"/>
<gene>
    <name evidence="1" type="ORF">BV898_12152</name>
</gene>
<dbReference type="EMBL" id="MTYJ01000120">
    <property type="protein sequence ID" value="OQV13609.1"/>
    <property type="molecule type" value="Genomic_DNA"/>
</dbReference>
<accession>A0A1W0WEJ1</accession>
<organism evidence="1 2">
    <name type="scientific">Hypsibius exemplaris</name>
    <name type="common">Freshwater tardigrade</name>
    <dbReference type="NCBI Taxonomy" id="2072580"/>
    <lineage>
        <taxon>Eukaryota</taxon>
        <taxon>Metazoa</taxon>
        <taxon>Ecdysozoa</taxon>
        <taxon>Tardigrada</taxon>
        <taxon>Eutardigrada</taxon>
        <taxon>Parachela</taxon>
        <taxon>Hypsibioidea</taxon>
        <taxon>Hypsibiidae</taxon>
        <taxon>Hypsibius</taxon>
    </lineage>
</organism>
<dbReference type="Proteomes" id="UP000192578">
    <property type="component" value="Unassembled WGS sequence"/>
</dbReference>
<reference evidence="2" key="1">
    <citation type="submission" date="2017-01" db="EMBL/GenBank/DDBJ databases">
        <title>Comparative genomics of anhydrobiosis in the tardigrade Hypsibius dujardini.</title>
        <authorList>
            <person name="Yoshida Y."/>
            <person name="Koutsovoulos G."/>
            <person name="Laetsch D."/>
            <person name="Stevens L."/>
            <person name="Kumar S."/>
            <person name="Horikawa D."/>
            <person name="Ishino K."/>
            <person name="Komine S."/>
            <person name="Tomita M."/>
            <person name="Blaxter M."/>
            <person name="Arakawa K."/>
        </authorList>
    </citation>
    <scope>NUCLEOTIDE SEQUENCE [LARGE SCALE GENOMIC DNA]</scope>
    <source>
        <strain evidence="2">Z151</strain>
    </source>
</reference>